<dbReference type="PANTHER" id="PTHR10578:SF149">
    <property type="entry name" value="2-HYDROXYACID OXIDASE 2"/>
    <property type="match status" value="1"/>
</dbReference>
<evidence type="ECO:0000256" key="4">
    <source>
        <dbReference type="PIRSR" id="PIRSR000138-1"/>
    </source>
</evidence>
<evidence type="ECO:0000259" key="6">
    <source>
        <dbReference type="PROSITE" id="PS51349"/>
    </source>
</evidence>
<dbReference type="GO" id="GO:0010181">
    <property type="term" value="F:FMN binding"/>
    <property type="evidence" value="ECO:0007669"/>
    <property type="project" value="InterPro"/>
</dbReference>
<name>A0A6P8IMC1_ACTTE</name>
<dbReference type="GeneID" id="116302391"/>
<dbReference type="InParanoid" id="A0A6P8IMC1"/>
<feature type="binding site" evidence="5">
    <location>
        <position position="211"/>
    </location>
    <ligand>
        <name>glyoxylate</name>
        <dbReference type="ChEBI" id="CHEBI:36655"/>
    </ligand>
</feature>
<reference evidence="8" key="1">
    <citation type="submission" date="2025-08" db="UniProtKB">
        <authorList>
            <consortium name="RefSeq"/>
        </authorList>
    </citation>
    <scope>IDENTIFICATION</scope>
    <source>
        <tissue evidence="8">Tentacle</tissue>
    </source>
</reference>
<sequence length="371" mass="40897">MSTEPVCVQDIEILAKNKLEKSYIIYFESGADEEDTFRENRRAFQRNVSLKIGRINSTQLVRFDILSMKFGQPISMPICIAPTGNQKMAHPDGDLATVRGKGICYLRAFLPRGVVHALGKKLSLALPGSNDTLPWPKSWPPAEAHHTCMVLSYWANTSIKEVADAAPSCLKWCAVKFTENKDFVKDLVRRAENAGYSAIVVTCDSQVSSKRYELQQIAVGAWDDVKWLKSYTKLPVVLKGILTAEDAKMAVEHGADAILVSNHGERFLDGVPATIEALPEIVDAVEGKLEVYLDGGVRLGTDVFKALALGARAVFLGRAVIWGLAYQGEDGVKKVLEFLREEMRTTMILSGCATMKDITRQHVNSSASYSL</sequence>
<dbReference type="InterPro" id="IPR037396">
    <property type="entry name" value="FMN_HAD"/>
</dbReference>
<feature type="binding site" evidence="5">
    <location>
        <position position="239"/>
    </location>
    <ligand>
        <name>FMN</name>
        <dbReference type="ChEBI" id="CHEBI:58210"/>
    </ligand>
</feature>
<dbReference type="RefSeq" id="XP_031567533.1">
    <property type="nucleotide sequence ID" value="XM_031711673.1"/>
</dbReference>
<dbReference type="GO" id="GO:0016491">
    <property type="term" value="F:oxidoreductase activity"/>
    <property type="evidence" value="ECO:0007669"/>
    <property type="project" value="UniProtKB-KW"/>
</dbReference>
<keyword evidence="7" id="KW-1185">Reference proteome</keyword>
<dbReference type="CDD" id="cd02809">
    <property type="entry name" value="alpha_hydroxyacid_oxid_FMN"/>
    <property type="match status" value="1"/>
</dbReference>
<proteinExistence type="inferred from homology"/>
<organism evidence="7 8">
    <name type="scientific">Actinia tenebrosa</name>
    <name type="common">Australian red waratah sea anemone</name>
    <dbReference type="NCBI Taxonomy" id="6105"/>
    <lineage>
        <taxon>Eukaryota</taxon>
        <taxon>Metazoa</taxon>
        <taxon>Cnidaria</taxon>
        <taxon>Anthozoa</taxon>
        <taxon>Hexacorallia</taxon>
        <taxon>Actiniaria</taxon>
        <taxon>Actiniidae</taxon>
        <taxon>Actinia</taxon>
    </lineage>
</organism>
<dbReference type="SUPFAM" id="SSF51395">
    <property type="entry name" value="FMN-linked oxidoreductases"/>
    <property type="match status" value="1"/>
</dbReference>
<feature type="domain" description="FMN hydroxy acid dehydrogenase" evidence="6">
    <location>
        <begin position="1"/>
        <end position="368"/>
    </location>
</feature>
<feature type="binding site" evidence="5">
    <location>
        <position position="266"/>
    </location>
    <ligand>
        <name>glyoxylate</name>
        <dbReference type="ChEBI" id="CHEBI:36655"/>
    </ligand>
</feature>
<keyword evidence="5" id="KW-0285">Flavoprotein</keyword>
<dbReference type="InterPro" id="IPR000262">
    <property type="entry name" value="FMN-dep_DH"/>
</dbReference>
<dbReference type="InterPro" id="IPR012133">
    <property type="entry name" value="Alpha-hydoxy_acid_DH_FMN"/>
</dbReference>
<feature type="binding site" evidence="5">
    <location>
        <position position="261"/>
    </location>
    <ligand>
        <name>FMN</name>
        <dbReference type="ChEBI" id="CHEBI:58210"/>
    </ligand>
</feature>
<dbReference type="PANTHER" id="PTHR10578">
    <property type="entry name" value="S -2-HYDROXY-ACID OXIDASE-RELATED"/>
    <property type="match status" value="1"/>
</dbReference>
<evidence type="ECO:0000313" key="7">
    <source>
        <dbReference type="Proteomes" id="UP000515163"/>
    </source>
</evidence>
<dbReference type="AlphaFoldDB" id="A0A6P8IMC1"/>
<feature type="binding site" evidence="5">
    <location>
        <begin position="317"/>
        <end position="318"/>
    </location>
    <ligand>
        <name>FMN</name>
        <dbReference type="ChEBI" id="CHEBI:58210"/>
    </ligand>
</feature>
<feature type="binding site" evidence="5">
    <location>
        <position position="152"/>
    </location>
    <ligand>
        <name>FMN</name>
        <dbReference type="ChEBI" id="CHEBI:58210"/>
    </ligand>
</feature>
<comment type="similarity">
    <text evidence="3">Belongs to the FMN-dependent alpha-hydroxy acid dehydrogenase family.</text>
</comment>
<keyword evidence="2" id="KW-0560">Oxidoreductase</keyword>
<dbReference type="Gene3D" id="3.20.20.70">
    <property type="entry name" value="Aldolase class I"/>
    <property type="match status" value="2"/>
</dbReference>
<accession>A0A6P8IMC1</accession>
<evidence type="ECO:0000313" key="8">
    <source>
        <dbReference type="RefSeq" id="XP_031567533.1"/>
    </source>
</evidence>
<feature type="binding site" evidence="5">
    <location>
        <position position="263"/>
    </location>
    <ligand>
        <name>glyoxylate</name>
        <dbReference type="ChEBI" id="CHEBI:36655"/>
    </ligand>
</feature>
<dbReference type="Proteomes" id="UP000515163">
    <property type="component" value="Unplaced"/>
</dbReference>
<evidence type="ECO:0000256" key="1">
    <source>
        <dbReference type="ARBA" id="ARBA00001917"/>
    </source>
</evidence>
<dbReference type="InterPro" id="IPR013785">
    <property type="entry name" value="Aldolase_TIM"/>
</dbReference>
<dbReference type="PROSITE" id="PS51349">
    <property type="entry name" value="FMN_HYDROXY_ACID_DH_2"/>
    <property type="match status" value="1"/>
</dbReference>
<feature type="binding site" evidence="5">
    <location>
        <begin position="294"/>
        <end position="298"/>
    </location>
    <ligand>
        <name>FMN</name>
        <dbReference type="ChEBI" id="CHEBI:58210"/>
    </ligand>
</feature>
<dbReference type="Pfam" id="PF01070">
    <property type="entry name" value="FMN_dh"/>
    <property type="match status" value="3"/>
</dbReference>
<gene>
    <name evidence="8" type="primary">LOC116302391</name>
</gene>
<protein>
    <submittedName>
        <fullName evidence="8">Hydroxyacid oxidase 1-like</fullName>
    </submittedName>
</protein>
<feature type="binding site" evidence="5">
    <location>
        <position position="26"/>
    </location>
    <ligand>
        <name>glyoxylate</name>
        <dbReference type="ChEBI" id="CHEBI:36655"/>
    </ligand>
</feature>
<evidence type="ECO:0000256" key="2">
    <source>
        <dbReference type="ARBA" id="ARBA00023002"/>
    </source>
</evidence>
<feature type="binding site" evidence="5">
    <location>
        <begin position="82"/>
        <end position="84"/>
    </location>
    <ligand>
        <name>FMN</name>
        <dbReference type="ChEBI" id="CHEBI:58210"/>
    </ligand>
</feature>
<comment type="cofactor">
    <cofactor evidence="1">
        <name>FMN</name>
        <dbReference type="ChEBI" id="CHEBI:58210"/>
    </cofactor>
</comment>
<dbReference type="KEGG" id="aten:116302391"/>
<feature type="active site" description="Proton acceptor" evidence="4">
    <location>
        <position position="263"/>
    </location>
</feature>
<dbReference type="PIRSF" id="PIRSF000138">
    <property type="entry name" value="Al-hdrx_acd_dh"/>
    <property type="match status" value="1"/>
</dbReference>
<dbReference type="OrthoDB" id="25826at2759"/>
<keyword evidence="5" id="KW-0288">FMN</keyword>
<feature type="binding site" evidence="5">
    <location>
        <position position="202"/>
    </location>
    <ligand>
        <name>FMN</name>
        <dbReference type="ChEBI" id="CHEBI:58210"/>
    </ligand>
</feature>
<evidence type="ECO:0000256" key="5">
    <source>
        <dbReference type="PIRSR" id="PIRSR000138-2"/>
    </source>
</evidence>
<evidence type="ECO:0000256" key="3">
    <source>
        <dbReference type="ARBA" id="ARBA00024042"/>
    </source>
</evidence>